<evidence type="ECO:0000313" key="7">
    <source>
        <dbReference type="Proteomes" id="UP000007575"/>
    </source>
</evidence>
<dbReference type="InterPro" id="IPR014757">
    <property type="entry name" value="Tscrpt_reg_IclR_C"/>
</dbReference>
<evidence type="ECO:0000256" key="1">
    <source>
        <dbReference type="ARBA" id="ARBA00023015"/>
    </source>
</evidence>
<dbReference type="SMART" id="SM00346">
    <property type="entry name" value="HTH_ICLR"/>
    <property type="match status" value="1"/>
</dbReference>
<evidence type="ECO:0000313" key="6">
    <source>
        <dbReference type="EMBL" id="AFD24710.1"/>
    </source>
</evidence>
<dbReference type="Gene3D" id="3.30.450.40">
    <property type="match status" value="1"/>
</dbReference>
<dbReference type="Pfam" id="PF09339">
    <property type="entry name" value="HTH_IclR"/>
    <property type="match status" value="1"/>
</dbReference>
<keyword evidence="3" id="KW-0804">Transcription</keyword>
<dbReference type="PATRIC" id="fig|745776.4.peg.802"/>
<dbReference type="InterPro" id="IPR029016">
    <property type="entry name" value="GAF-like_dom_sf"/>
</dbReference>
<organism evidence="6 7">
    <name type="scientific">Deinococcus gobiensis (strain DSM 21396 / JCM 16679 / CGMCC 1.7299 / I-0)</name>
    <dbReference type="NCBI Taxonomy" id="745776"/>
    <lineage>
        <taxon>Bacteria</taxon>
        <taxon>Thermotogati</taxon>
        <taxon>Deinococcota</taxon>
        <taxon>Deinococci</taxon>
        <taxon>Deinococcales</taxon>
        <taxon>Deinococcaceae</taxon>
        <taxon>Deinococcus</taxon>
    </lineage>
</organism>
<dbReference type="InterPro" id="IPR036388">
    <property type="entry name" value="WH-like_DNA-bd_sf"/>
</dbReference>
<dbReference type="GO" id="GO:0045892">
    <property type="term" value="P:negative regulation of DNA-templated transcription"/>
    <property type="evidence" value="ECO:0007669"/>
    <property type="project" value="TreeGrafter"/>
</dbReference>
<dbReference type="PANTHER" id="PTHR30136">
    <property type="entry name" value="HELIX-TURN-HELIX TRANSCRIPTIONAL REGULATOR, ICLR FAMILY"/>
    <property type="match status" value="1"/>
</dbReference>
<dbReference type="OrthoDB" id="9791752at2"/>
<accession>H8GXX8</accession>
<dbReference type="eggNOG" id="COG1414">
    <property type="taxonomic scope" value="Bacteria"/>
</dbReference>
<keyword evidence="2" id="KW-0238">DNA-binding</keyword>
<dbReference type="RefSeq" id="WP_014684193.1">
    <property type="nucleotide sequence ID" value="NC_017790.1"/>
</dbReference>
<dbReference type="InterPro" id="IPR005471">
    <property type="entry name" value="Tscrpt_reg_IclR_N"/>
</dbReference>
<evidence type="ECO:0000259" key="5">
    <source>
        <dbReference type="PROSITE" id="PS51078"/>
    </source>
</evidence>
<gene>
    <name evidence="6" type="ordered locus">DGo_CA0783</name>
</gene>
<reference evidence="6 7" key="1">
    <citation type="journal article" date="2012" name="PLoS ONE">
        <title>Genome sequence and transcriptome analysis of the radioresistant bacterium Deinococcus gobiensis: insights into the extreme environmental adaptations.</title>
        <authorList>
            <person name="Yuan M."/>
            <person name="Chen M."/>
            <person name="Zhang W."/>
            <person name="Lu W."/>
            <person name="Wang J."/>
            <person name="Yang M."/>
            <person name="Zhao P."/>
            <person name="Tang R."/>
            <person name="Li X."/>
            <person name="Hao Y."/>
            <person name="Zhou Z."/>
            <person name="Zhan Y."/>
            <person name="Yu H."/>
            <person name="Teng C."/>
            <person name="Yan Y."/>
            <person name="Ping S."/>
            <person name="Wang Y."/>
            <person name="Lin M."/>
        </authorList>
    </citation>
    <scope>NUCLEOTIDE SEQUENCE [LARGE SCALE GENOMIC DNA]</scope>
    <source>
        <strain evidence="6 7">I-0</strain>
    </source>
</reference>
<dbReference type="GO" id="GO:0003700">
    <property type="term" value="F:DNA-binding transcription factor activity"/>
    <property type="evidence" value="ECO:0007669"/>
    <property type="project" value="TreeGrafter"/>
</dbReference>
<sequence>MKLPPTDRQEDAALPTLERPLHLLTFFTAKQPVWTLSGLARASGLPTASCLRAIRVLEKYQFLRRDHMEYRLGAQLLRLSAQVQAASPARRLASVHLDQLRRATGCPVSWSVLEGTEALTLDVLGTGTDPVPDEGTAGLPLDLTRGAVAQVLLAFASLDLRRAVLGPLTAGPLPDQPHREVLDGLTRKTWLALDPRTAGSSAELAAPVFQGNGALAAAIGLRAAVPSSRARLEHELHLLSQTAAKVSRELGYVREWHGDPAFLLQMLEGLGLLTLTGAAAVGSDLINYPA</sequence>
<evidence type="ECO:0000259" key="4">
    <source>
        <dbReference type="PROSITE" id="PS51077"/>
    </source>
</evidence>
<dbReference type="EMBL" id="CP002191">
    <property type="protein sequence ID" value="AFD24710.1"/>
    <property type="molecule type" value="Genomic_DNA"/>
</dbReference>
<dbReference type="PROSITE" id="PS51078">
    <property type="entry name" value="ICLR_ED"/>
    <property type="match status" value="1"/>
</dbReference>
<dbReference type="Proteomes" id="UP000007575">
    <property type="component" value="Chromosome"/>
</dbReference>
<dbReference type="STRING" id="745776.DGo_CA0783"/>
<dbReference type="PROSITE" id="PS51077">
    <property type="entry name" value="HTH_ICLR"/>
    <property type="match status" value="1"/>
</dbReference>
<dbReference type="SUPFAM" id="SSF46785">
    <property type="entry name" value="Winged helix' DNA-binding domain"/>
    <property type="match status" value="1"/>
</dbReference>
<keyword evidence="1" id="KW-0805">Transcription regulation</keyword>
<proteinExistence type="predicted"/>
<name>H8GXX8_DEIGI</name>
<protein>
    <submittedName>
        <fullName evidence="6">IclR family transcriptional regulator</fullName>
    </submittedName>
</protein>
<feature type="domain" description="IclR-ED" evidence="5">
    <location>
        <begin position="75"/>
        <end position="252"/>
    </location>
</feature>
<dbReference type="InterPro" id="IPR036390">
    <property type="entry name" value="WH_DNA-bd_sf"/>
</dbReference>
<feature type="domain" description="HTH iclR-type" evidence="4">
    <location>
        <begin position="14"/>
        <end position="74"/>
    </location>
</feature>
<dbReference type="SUPFAM" id="SSF55781">
    <property type="entry name" value="GAF domain-like"/>
    <property type="match status" value="1"/>
</dbReference>
<keyword evidence="7" id="KW-1185">Reference proteome</keyword>
<dbReference type="InterPro" id="IPR050707">
    <property type="entry name" value="HTH_MetabolicPath_Reg"/>
</dbReference>
<dbReference type="HOGENOM" id="CLU_958839_0_0_0"/>
<dbReference type="PANTHER" id="PTHR30136:SF35">
    <property type="entry name" value="HTH-TYPE TRANSCRIPTIONAL REGULATOR RV1719"/>
    <property type="match status" value="1"/>
</dbReference>
<evidence type="ECO:0000256" key="2">
    <source>
        <dbReference type="ARBA" id="ARBA00023125"/>
    </source>
</evidence>
<dbReference type="Gene3D" id="1.10.10.10">
    <property type="entry name" value="Winged helix-like DNA-binding domain superfamily/Winged helix DNA-binding domain"/>
    <property type="match status" value="1"/>
</dbReference>
<dbReference type="KEGG" id="dgo:DGo_CA0783"/>
<dbReference type="AlphaFoldDB" id="H8GXX8"/>
<evidence type="ECO:0000256" key="3">
    <source>
        <dbReference type="ARBA" id="ARBA00023163"/>
    </source>
</evidence>
<dbReference type="GO" id="GO:0003677">
    <property type="term" value="F:DNA binding"/>
    <property type="evidence" value="ECO:0007669"/>
    <property type="project" value="UniProtKB-KW"/>
</dbReference>